<accession>A0ABW1ERI8</accession>
<comment type="caution">
    <text evidence="3">The sequence shown here is derived from an EMBL/GenBank/DDBJ whole genome shotgun (WGS) entry which is preliminary data.</text>
</comment>
<evidence type="ECO:0000259" key="2">
    <source>
        <dbReference type="Pfam" id="PF13193"/>
    </source>
</evidence>
<dbReference type="PANTHER" id="PTHR43767">
    <property type="entry name" value="LONG-CHAIN-FATTY-ACID--COA LIGASE"/>
    <property type="match status" value="1"/>
</dbReference>
<sequence>MEIFTLADLLAVRAVTHGASPAVRHRGEALDYRGLSVLAEGAAAALAERGVEPGDRVAILLPNSLACLAWFFGAQRLGAVAVVVNDSLKAQQIEHIVRHSGAKAVVTGGRLRGLLGALAGEVPVLDAAVPDAPAGAIGRDRDGLLVPGNGGPTGRDLAALIYTSGSTGRPKGVMVTQANLVAGARIVADYLRLTPADRTLSLLPWSFDAGLNQVLATFWAGGTVVIGDAVFAPRICRELATERITGLAGVPPLWELLVNRPSPFLGLDLPDLRYVTNTGGALRTGTLARIRAAHPGTDVYLMYGLTEAFRSTYLPPELVDTHPDSIGRAVPDTEILVLDEHGRRCGPGETGELVHRGPTVAAGYWRDPEATARVFRPYPFTPEGAVTEYVVHSGDYVRRDEQGFLSYLGRRDEQFKSRGFRVNPTEIEAGLLASGLLSAAVVFADASGEPDPGIVAAVVPVDPAAFRPDDLAAHVRAHLPGYQQPDRFHVLETLPRTGSGKADRALIKAGYAGGPDAASAGASPKGRRP</sequence>
<gene>
    <name evidence="3" type="ORF">ACFP0N_05280</name>
</gene>
<protein>
    <submittedName>
        <fullName evidence="3">AMP-binding protein</fullName>
    </submittedName>
</protein>
<evidence type="ECO:0000313" key="3">
    <source>
        <dbReference type="EMBL" id="MFC5884399.1"/>
    </source>
</evidence>
<name>A0ABW1ERI8_9ACTN</name>
<reference evidence="4" key="1">
    <citation type="journal article" date="2019" name="Int. J. Syst. Evol. Microbiol.">
        <title>The Global Catalogue of Microorganisms (GCM) 10K type strain sequencing project: providing services to taxonomists for standard genome sequencing and annotation.</title>
        <authorList>
            <consortium name="The Broad Institute Genomics Platform"/>
            <consortium name="The Broad Institute Genome Sequencing Center for Infectious Disease"/>
            <person name="Wu L."/>
            <person name="Ma J."/>
        </authorList>
    </citation>
    <scope>NUCLEOTIDE SEQUENCE [LARGE SCALE GENOMIC DNA]</scope>
    <source>
        <strain evidence="4">CGMCC 4.1469</strain>
    </source>
</reference>
<dbReference type="InterPro" id="IPR000873">
    <property type="entry name" value="AMP-dep_synth/lig_dom"/>
</dbReference>
<dbReference type="InterPro" id="IPR045851">
    <property type="entry name" value="AMP-bd_C_sf"/>
</dbReference>
<dbReference type="InterPro" id="IPR050237">
    <property type="entry name" value="ATP-dep_AMP-bd_enzyme"/>
</dbReference>
<organism evidence="3 4">
    <name type="scientific">Kitasatospora aburaviensis</name>
    <dbReference type="NCBI Taxonomy" id="67265"/>
    <lineage>
        <taxon>Bacteria</taxon>
        <taxon>Bacillati</taxon>
        <taxon>Actinomycetota</taxon>
        <taxon>Actinomycetes</taxon>
        <taxon>Kitasatosporales</taxon>
        <taxon>Streptomycetaceae</taxon>
        <taxon>Kitasatospora</taxon>
    </lineage>
</organism>
<dbReference type="Pfam" id="PF00501">
    <property type="entry name" value="AMP-binding"/>
    <property type="match status" value="1"/>
</dbReference>
<dbReference type="EMBL" id="JBHSOD010000004">
    <property type="protein sequence ID" value="MFC5884399.1"/>
    <property type="molecule type" value="Genomic_DNA"/>
</dbReference>
<dbReference type="Pfam" id="PF13193">
    <property type="entry name" value="AMP-binding_C"/>
    <property type="match status" value="1"/>
</dbReference>
<dbReference type="InterPro" id="IPR025110">
    <property type="entry name" value="AMP-bd_C"/>
</dbReference>
<dbReference type="PANTHER" id="PTHR43767:SF10">
    <property type="entry name" value="SURFACTIN SYNTHASE SUBUNIT 1"/>
    <property type="match status" value="1"/>
</dbReference>
<evidence type="ECO:0000313" key="4">
    <source>
        <dbReference type="Proteomes" id="UP001596067"/>
    </source>
</evidence>
<keyword evidence="4" id="KW-1185">Reference proteome</keyword>
<proteinExistence type="predicted"/>
<dbReference type="Proteomes" id="UP001596067">
    <property type="component" value="Unassembled WGS sequence"/>
</dbReference>
<dbReference type="Gene3D" id="3.40.50.12780">
    <property type="entry name" value="N-terminal domain of ligase-like"/>
    <property type="match status" value="1"/>
</dbReference>
<feature type="domain" description="AMP-binding enzyme C-terminal" evidence="2">
    <location>
        <begin position="426"/>
        <end position="501"/>
    </location>
</feature>
<feature type="domain" description="AMP-dependent synthetase/ligase" evidence="1">
    <location>
        <begin position="13"/>
        <end position="365"/>
    </location>
</feature>
<dbReference type="RefSeq" id="WP_313762691.1">
    <property type="nucleotide sequence ID" value="NZ_BAAAVH010000110.1"/>
</dbReference>
<dbReference type="InterPro" id="IPR042099">
    <property type="entry name" value="ANL_N_sf"/>
</dbReference>
<evidence type="ECO:0000259" key="1">
    <source>
        <dbReference type="Pfam" id="PF00501"/>
    </source>
</evidence>
<dbReference type="InterPro" id="IPR020845">
    <property type="entry name" value="AMP-binding_CS"/>
</dbReference>
<dbReference type="PROSITE" id="PS00455">
    <property type="entry name" value="AMP_BINDING"/>
    <property type="match status" value="1"/>
</dbReference>
<dbReference type="Gene3D" id="3.30.300.30">
    <property type="match status" value="1"/>
</dbReference>
<dbReference type="SUPFAM" id="SSF56801">
    <property type="entry name" value="Acetyl-CoA synthetase-like"/>
    <property type="match status" value="1"/>
</dbReference>